<reference evidence="2" key="3">
    <citation type="submission" date="2016-03" db="UniProtKB">
        <authorList>
            <consortium name="EnsemblProtists"/>
        </authorList>
    </citation>
    <scope>IDENTIFICATION</scope>
</reference>
<dbReference type="GeneID" id="17309933"/>
<dbReference type="EMBL" id="JH992970">
    <property type="protein sequence ID" value="EKX53380.1"/>
    <property type="molecule type" value="Genomic_DNA"/>
</dbReference>
<dbReference type="PaxDb" id="55529-EKX53380"/>
<dbReference type="RefSeq" id="XP_005840360.1">
    <property type="nucleotide sequence ID" value="XM_005840303.1"/>
</dbReference>
<protein>
    <submittedName>
        <fullName evidence="1 2">Uncharacterized protein</fullName>
    </submittedName>
</protein>
<name>L1JYV4_GUITC</name>
<accession>L1JYV4</accession>
<reference evidence="1 3" key="1">
    <citation type="journal article" date="2012" name="Nature">
        <title>Algal genomes reveal evolutionary mosaicism and the fate of nucleomorphs.</title>
        <authorList>
            <consortium name="DOE Joint Genome Institute"/>
            <person name="Curtis B.A."/>
            <person name="Tanifuji G."/>
            <person name="Burki F."/>
            <person name="Gruber A."/>
            <person name="Irimia M."/>
            <person name="Maruyama S."/>
            <person name="Arias M.C."/>
            <person name="Ball S.G."/>
            <person name="Gile G.H."/>
            <person name="Hirakawa Y."/>
            <person name="Hopkins J.F."/>
            <person name="Kuo A."/>
            <person name="Rensing S.A."/>
            <person name="Schmutz J."/>
            <person name="Symeonidi A."/>
            <person name="Elias M."/>
            <person name="Eveleigh R.J."/>
            <person name="Herman E.K."/>
            <person name="Klute M.J."/>
            <person name="Nakayama T."/>
            <person name="Obornik M."/>
            <person name="Reyes-Prieto A."/>
            <person name="Armbrust E.V."/>
            <person name="Aves S.J."/>
            <person name="Beiko R.G."/>
            <person name="Coutinho P."/>
            <person name="Dacks J.B."/>
            <person name="Durnford D.G."/>
            <person name="Fast N.M."/>
            <person name="Green B.R."/>
            <person name="Grisdale C.J."/>
            <person name="Hempel F."/>
            <person name="Henrissat B."/>
            <person name="Hoppner M.P."/>
            <person name="Ishida K."/>
            <person name="Kim E."/>
            <person name="Koreny L."/>
            <person name="Kroth P.G."/>
            <person name="Liu Y."/>
            <person name="Malik S.B."/>
            <person name="Maier U.G."/>
            <person name="McRose D."/>
            <person name="Mock T."/>
            <person name="Neilson J.A."/>
            <person name="Onodera N.T."/>
            <person name="Poole A.M."/>
            <person name="Pritham E.J."/>
            <person name="Richards T.A."/>
            <person name="Rocap G."/>
            <person name="Roy S.W."/>
            <person name="Sarai C."/>
            <person name="Schaack S."/>
            <person name="Shirato S."/>
            <person name="Slamovits C.H."/>
            <person name="Spencer D.F."/>
            <person name="Suzuki S."/>
            <person name="Worden A.Z."/>
            <person name="Zauner S."/>
            <person name="Barry K."/>
            <person name="Bell C."/>
            <person name="Bharti A.K."/>
            <person name="Crow J.A."/>
            <person name="Grimwood J."/>
            <person name="Kramer R."/>
            <person name="Lindquist E."/>
            <person name="Lucas S."/>
            <person name="Salamov A."/>
            <person name="McFadden G.I."/>
            <person name="Lane C.E."/>
            <person name="Keeling P.J."/>
            <person name="Gray M.W."/>
            <person name="Grigoriev I.V."/>
            <person name="Archibald J.M."/>
        </authorList>
    </citation>
    <scope>NUCLEOTIDE SEQUENCE</scope>
    <source>
        <strain evidence="1 3">CCMP2712</strain>
    </source>
</reference>
<dbReference type="KEGG" id="gtt:GUITHDRAFT_150397"/>
<keyword evidence="3" id="KW-1185">Reference proteome</keyword>
<evidence type="ECO:0000313" key="3">
    <source>
        <dbReference type="Proteomes" id="UP000011087"/>
    </source>
</evidence>
<dbReference type="Proteomes" id="UP000011087">
    <property type="component" value="Unassembled WGS sequence"/>
</dbReference>
<gene>
    <name evidence="1" type="ORF">GUITHDRAFT_150397</name>
</gene>
<organism evidence="1">
    <name type="scientific">Guillardia theta (strain CCMP2712)</name>
    <name type="common">Cryptophyte</name>
    <dbReference type="NCBI Taxonomy" id="905079"/>
    <lineage>
        <taxon>Eukaryota</taxon>
        <taxon>Cryptophyceae</taxon>
        <taxon>Pyrenomonadales</taxon>
        <taxon>Geminigeraceae</taxon>
        <taxon>Guillardia</taxon>
    </lineage>
</organism>
<evidence type="ECO:0000313" key="1">
    <source>
        <dbReference type="EMBL" id="EKX53380.1"/>
    </source>
</evidence>
<evidence type="ECO:0000313" key="2">
    <source>
        <dbReference type="EnsemblProtists" id="EKX53380"/>
    </source>
</evidence>
<dbReference type="EnsemblProtists" id="EKX53380">
    <property type="protein sequence ID" value="EKX53380"/>
    <property type="gene ID" value="GUITHDRAFT_150397"/>
</dbReference>
<sequence>MSLLSQPLGLRGLAKRMATQTSTSSLSTGFKTRLSAILLVVFFPMCSFCVNCYDGVVTTGDSVSAANDVSSFSTSACNQVKGSAFDTCAIFCSKYQMLKSNQGVYTCSRFCMNATECAVSASLEHALCAQMMSIPDGNRILVGCVQKCSTTSNSNADPTCTSSSKICSKDQGYTSSASKSASTMLFWSISIGYLLIRPNLV</sequence>
<dbReference type="HOGENOM" id="CLU_1362670_0_0_1"/>
<reference evidence="3" key="2">
    <citation type="submission" date="2012-11" db="EMBL/GenBank/DDBJ databases">
        <authorList>
            <person name="Kuo A."/>
            <person name="Curtis B.A."/>
            <person name="Tanifuji G."/>
            <person name="Burki F."/>
            <person name="Gruber A."/>
            <person name="Irimia M."/>
            <person name="Maruyama S."/>
            <person name="Arias M.C."/>
            <person name="Ball S.G."/>
            <person name="Gile G.H."/>
            <person name="Hirakawa Y."/>
            <person name="Hopkins J.F."/>
            <person name="Rensing S.A."/>
            <person name="Schmutz J."/>
            <person name="Symeonidi A."/>
            <person name="Elias M."/>
            <person name="Eveleigh R.J."/>
            <person name="Herman E.K."/>
            <person name="Klute M.J."/>
            <person name="Nakayama T."/>
            <person name="Obornik M."/>
            <person name="Reyes-Prieto A."/>
            <person name="Armbrust E.V."/>
            <person name="Aves S.J."/>
            <person name="Beiko R.G."/>
            <person name="Coutinho P."/>
            <person name="Dacks J.B."/>
            <person name="Durnford D.G."/>
            <person name="Fast N.M."/>
            <person name="Green B.R."/>
            <person name="Grisdale C."/>
            <person name="Hempe F."/>
            <person name="Henrissat B."/>
            <person name="Hoppner M.P."/>
            <person name="Ishida K.-I."/>
            <person name="Kim E."/>
            <person name="Koreny L."/>
            <person name="Kroth P.G."/>
            <person name="Liu Y."/>
            <person name="Malik S.-B."/>
            <person name="Maier U.G."/>
            <person name="McRose D."/>
            <person name="Mock T."/>
            <person name="Neilson J.A."/>
            <person name="Onodera N.T."/>
            <person name="Poole A.M."/>
            <person name="Pritham E.J."/>
            <person name="Richards T.A."/>
            <person name="Rocap G."/>
            <person name="Roy S.W."/>
            <person name="Sarai C."/>
            <person name="Schaack S."/>
            <person name="Shirato S."/>
            <person name="Slamovits C.H."/>
            <person name="Spencer D.F."/>
            <person name="Suzuki S."/>
            <person name="Worden A.Z."/>
            <person name="Zauner S."/>
            <person name="Barry K."/>
            <person name="Bell C."/>
            <person name="Bharti A.K."/>
            <person name="Crow J.A."/>
            <person name="Grimwood J."/>
            <person name="Kramer R."/>
            <person name="Lindquist E."/>
            <person name="Lucas S."/>
            <person name="Salamov A."/>
            <person name="McFadden G.I."/>
            <person name="Lane C.E."/>
            <person name="Keeling P.J."/>
            <person name="Gray M.W."/>
            <person name="Grigoriev I.V."/>
            <person name="Archibald J.M."/>
        </authorList>
    </citation>
    <scope>NUCLEOTIDE SEQUENCE</scope>
    <source>
        <strain evidence="3">CCMP2712</strain>
    </source>
</reference>
<proteinExistence type="predicted"/>
<dbReference type="AlphaFoldDB" id="L1JYV4"/>